<dbReference type="Proteomes" id="UP001152795">
    <property type="component" value="Unassembled WGS sequence"/>
</dbReference>
<dbReference type="OrthoDB" id="7466061at2759"/>
<evidence type="ECO:0000256" key="1">
    <source>
        <dbReference type="ARBA" id="ARBA00012480"/>
    </source>
</evidence>
<proteinExistence type="predicted"/>
<dbReference type="EC" id="3.1.2.14" evidence="1"/>
<sequence length="461" mass="52907">MPTVCFPTIGMPRQRIRVDWKTVDGAFSKPRRLHLENDKEGLFHCPAPGCEHDGFESQRGYRKHVKTKHRYIYFDTKPIISAESERKPDVNQSCSSGSKPTLPCCATNSQLARLFSSWLQSTTGGERQGKHAEISTNIALYGIGVDDASFEKSDYGTVFTLAQRYVDFIQKIQPRGPYYLAGYSFGGTVAYEMASELKREYNETVAMVFMVDTLPWFPKALTNCTEYHRKCGEEKLKSMGKLVTRQVIEKMAFVRLGVTRNEVDNLYENLGENKEVITALENQAAEKNLNFPLKEQVDTVLYELKSAAKAHNDWQPSKIYYEETITYVCSDETHLFSLWKPDIWKSLVERMEFLFVSGNHIELRDETRGKICGSMMMTTAAMKYQSAFSTFNLQAVRSRPQERLVESLKQGLAIWMLSSPSIKEILLLLQINKCHITVLLSVGLRWRSRQYNDHSRLRSWA</sequence>
<accession>A0A6S7GE87</accession>
<evidence type="ECO:0000313" key="3">
    <source>
        <dbReference type="EMBL" id="CAB3989463.1"/>
    </source>
</evidence>
<name>A0A6S7GE87_PARCT</name>
<evidence type="ECO:0000313" key="4">
    <source>
        <dbReference type="Proteomes" id="UP001152795"/>
    </source>
</evidence>
<gene>
    <name evidence="3" type="ORF">PACLA_8A027515</name>
</gene>
<keyword evidence="4" id="KW-1185">Reference proteome</keyword>
<dbReference type="InterPro" id="IPR029058">
    <property type="entry name" value="AB_hydrolase_fold"/>
</dbReference>
<dbReference type="Pfam" id="PF00975">
    <property type="entry name" value="Thioesterase"/>
    <property type="match status" value="1"/>
</dbReference>
<evidence type="ECO:0000259" key="2">
    <source>
        <dbReference type="Pfam" id="PF00975"/>
    </source>
</evidence>
<comment type="caution">
    <text evidence="3">The sequence shown here is derived from an EMBL/GenBank/DDBJ whole genome shotgun (WGS) entry which is preliminary data.</text>
</comment>
<dbReference type="InterPro" id="IPR001031">
    <property type="entry name" value="Thioesterase"/>
</dbReference>
<protein>
    <recommendedName>
        <fullName evidence="1">oleoyl-[acyl-carrier-protein] hydrolase</fullName>
        <ecNumber evidence="1">3.1.2.14</ecNumber>
    </recommendedName>
</protein>
<feature type="domain" description="Thioesterase" evidence="2">
    <location>
        <begin position="136"/>
        <end position="247"/>
    </location>
</feature>
<dbReference type="Gene3D" id="3.40.50.1820">
    <property type="entry name" value="alpha/beta hydrolase"/>
    <property type="match status" value="1"/>
</dbReference>
<dbReference type="SUPFAM" id="SSF53474">
    <property type="entry name" value="alpha/beta-Hydrolases"/>
    <property type="match status" value="1"/>
</dbReference>
<organism evidence="3 4">
    <name type="scientific">Paramuricea clavata</name>
    <name type="common">Red gorgonian</name>
    <name type="synonym">Violescent sea-whip</name>
    <dbReference type="NCBI Taxonomy" id="317549"/>
    <lineage>
        <taxon>Eukaryota</taxon>
        <taxon>Metazoa</taxon>
        <taxon>Cnidaria</taxon>
        <taxon>Anthozoa</taxon>
        <taxon>Octocorallia</taxon>
        <taxon>Malacalcyonacea</taxon>
        <taxon>Plexauridae</taxon>
        <taxon>Paramuricea</taxon>
    </lineage>
</organism>
<dbReference type="EMBL" id="CACRXK020001493">
    <property type="protein sequence ID" value="CAB3989463.1"/>
    <property type="molecule type" value="Genomic_DNA"/>
</dbReference>
<dbReference type="AlphaFoldDB" id="A0A6S7GE87"/>
<dbReference type="GO" id="GO:0016297">
    <property type="term" value="F:fatty acyl-[ACP] hydrolase activity"/>
    <property type="evidence" value="ECO:0007669"/>
    <property type="project" value="UniProtKB-EC"/>
</dbReference>
<reference evidence="3" key="1">
    <citation type="submission" date="2020-04" db="EMBL/GenBank/DDBJ databases">
        <authorList>
            <person name="Alioto T."/>
            <person name="Alioto T."/>
            <person name="Gomez Garrido J."/>
        </authorList>
    </citation>
    <scope>NUCLEOTIDE SEQUENCE</scope>
    <source>
        <strain evidence="3">A484AB</strain>
    </source>
</reference>